<proteinExistence type="predicted"/>
<dbReference type="Pfam" id="PF04646">
    <property type="entry name" value="DUF604"/>
    <property type="match status" value="1"/>
</dbReference>
<dbReference type="Proteomes" id="UP001515500">
    <property type="component" value="Chromosome 18"/>
</dbReference>
<reference evidence="2" key="1">
    <citation type="submission" date="2025-08" db="UniProtKB">
        <authorList>
            <consortium name="RefSeq"/>
        </authorList>
    </citation>
    <scope>IDENTIFICATION</scope>
</reference>
<organism evidence="1 2">
    <name type="scientific">Dioscorea cayennensis subsp. rotundata</name>
    <name type="common">White Guinea yam</name>
    <name type="synonym">Dioscorea rotundata</name>
    <dbReference type="NCBI Taxonomy" id="55577"/>
    <lineage>
        <taxon>Eukaryota</taxon>
        <taxon>Viridiplantae</taxon>
        <taxon>Streptophyta</taxon>
        <taxon>Embryophyta</taxon>
        <taxon>Tracheophyta</taxon>
        <taxon>Spermatophyta</taxon>
        <taxon>Magnoliopsida</taxon>
        <taxon>Liliopsida</taxon>
        <taxon>Dioscoreales</taxon>
        <taxon>Dioscoreaceae</taxon>
        <taxon>Dioscorea</taxon>
    </lineage>
</organism>
<gene>
    <name evidence="2" type="primary">LOC120282710</name>
</gene>
<accession>A0AB40D476</accession>
<dbReference type="InterPro" id="IPR006740">
    <property type="entry name" value="DUF604"/>
</dbReference>
<dbReference type="AlphaFoldDB" id="A0AB40D476"/>
<dbReference type="RefSeq" id="XP_039145497.1">
    <property type="nucleotide sequence ID" value="XM_039289563.1"/>
</dbReference>
<evidence type="ECO:0000313" key="1">
    <source>
        <dbReference type="Proteomes" id="UP001515500"/>
    </source>
</evidence>
<protein>
    <submittedName>
        <fullName evidence="2">Uncharacterized protein LOC120282710</fullName>
    </submittedName>
</protein>
<dbReference type="PANTHER" id="PTHR10811">
    <property type="entry name" value="FRINGE-RELATED"/>
    <property type="match status" value="1"/>
</dbReference>
<name>A0AB40D476_DIOCR</name>
<sequence length="491" mass="55675">MLLSLKSWVFSANYHRDTLWRSIKATISIVLVFSVVFISYSAVSSSHYQWSCPHCDQYPDPFPVAIPGPTASPEPTNISHIVFGIGASSHTWHQRRGYSELWWRPGEMKGHVWLDEEPKRGSWSDTCPPYRVSANTSRYGARASASRIARIVAESFALGMENVRWFVMGDDDTVFFIENLVAVLGKYDHDQMWYIGAPSESVEQNLQHSYGTAFGGGGFAISYPAAAELAKVIDGCLDRYIYFYGSDERIRACLSELGVPLTREPGFHQVDLRGDAYGMLAAHPIAPLVSLHHLDDVHTVIPSQSTQMNAIRTLMDASRHDPARTLQQTFCYNREQGHNWSVSVSWGYTVQLYHWVVPPHDLEVPLQTFLTWRSSQNGPFVFNTRPFTVSNNCEPMLFFLDRVSERRKAQQVSVTEYTRHESSIDKGCDRAGFASASQVRSIRVVAPKMDPYEWQKAPRRHCCEARSKVSNEKIIDVWIRHCYPGEITSPP</sequence>
<dbReference type="GeneID" id="120282710"/>
<dbReference type="Gene3D" id="3.90.550.50">
    <property type="match status" value="1"/>
</dbReference>
<keyword evidence="1" id="KW-1185">Reference proteome</keyword>
<evidence type="ECO:0000313" key="2">
    <source>
        <dbReference type="RefSeq" id="XP_039145497.1"/>
    </source>
</evidence>
<dbReference type="FunFam" id="3.90.550.50:FF:000006">
    <property type="entry name" value="Fringe-related protein-like"/>
    <property type="match status" value="1"/>
</dbReference>